<organism evidence="2 3">
    <name type="scientific">Nostoc piscinale CENA21</name>
    <dbReference type="NCBI Taxonomy" id="224013"/>
    <lineage>
        <taxon>Bacteria</taxon>
        <taxon>Bacillati</taxon>
        <taxon>Cyanobacteriota</taxon>
        <taxon>Cyanophyceae</taxon>
        <taxon>Nostocales</taxon>
        <taxon>Nostocaceae</taxon>
        <taxon>Nostoc</taxon>
    </lineage>
</organism>
<dbReference type="PATRIC" id="fig|224013.5.peg.5047"/>
<dbReference type="GO" id="GO:0030649">
    <property type="term" value="P:aminoglycoside antibiotic catabolic process"/>
    <property type="evidence" value="ECO:0007669"/>
    <property type="project" value="TreeGrafter"/>
</dbReference>
<dbReference type="Pfam" id="PF13527">
    <property type="entry name" value="Acetyltransf_9"/>
    <property type="match status" value="1"/>
</dbReference>
<dbReference type="KEGG" id="npz:ACX27_21050"/>
<dbReference type="Gene3D" id="3.40.630.30">
    <property type="match status" value="2"/>
</dbReference>
<evidence type="ECO:0000313" key="3">
    <source>
        <dbReference type="Proteomes" id="UP000062645"/>
    </source>
</evidence>
<protein>
    <submittedName>
        <fullName evidence="2">Acetyltransferase</fullName>
    </submittedName>
</protein>
<evidence type="ECO:0000313" key="2">
    <source>
        <dbReference type="EMBL" id="ALF54754.1"/>
    </source>
</evidence>
<dbReference type="EMBL" id="CP012036">
    <property type="protein sequence ID" value="ALF54754.1"/>
    <property type="molecule type" value="Genomic_DNA"/>
</dbReference>
<dbReference type="SUPFAM" id="SSF55729">
    <property type="entry name" value="Acyl-CoA N-acyltransferases (Nat)"/>
    <property type="match status" value="1"/>
</dbReference>
<dbReference type="InterPro" id="IPR041380">
    <property type="entry name" value="Acetyltransf_17"/>
</dbReference>
<name>A0A0M4T6G3_9NOSO</name>
<dbReference type="InterPro" id="IPR000182">
    <property type="entry name" value="GNAT_dom"/>
</dbReference>
<keyword evidence="2" id="KW-0808">Transferase</keyword>
<reference evidence="2 3" key="2">
    <citation type="journal article" date="2016" name="Genome Announc.">
        <title>Draft Genome Sequence of the N2-Fixing Cyanobacterium Nostoc piscinale CENA21, Isolated from the Brazilian Amazon Floodplain.</title>
        <authorList>
            <person name="Leao T."/>
            <person name="Guimaraes P.I."/>
            <person name="de Melo A.G."/>
            <person name="Ramos R.T."/>
            <person name="Leao P.N."/>
            <person name="Silva A."/>
            <person name="Fiore M.F."/>
            <person name="Schneider M.P."/>
        </authorList>
    </citation>
    <scope>NUCLEOTIDE SEQUENCE [LARGE SCALE GENOMIC DNA]</scope>
    <source>
        <strain evidence="2 3">CENA21</strain>
    </source>
</reference>
<dbReference type="RefSeq" id="WP_062295303.1">
    <property type="nucleotide sequence ID" value="NZ_CP012036.1"/>
</dbReference>
<dbReference type="InterPro" id="IPR016181">
    <property type="entry name" value="Acyl_CoA_acyltransferase"/>
</dbReference>
<dbReference type="Pfam" id="PF13530">
    <property type="entry name" value="SCP2_2"/>
    <property type="match status" value="1"/>
</dbReference>
<dbReference type="CDD" id="cd04301">
    <property type="entry name" value="NAT_SF"/>
    <property type="match status" value="1"/>
</dbReference>
<dbReference type="SUPFAM" id="SSF55718">
    <property type="entry name" value="SCP-like"/>
    <property type="match status" value="1"/>
</dbReference>
<dbReference type="InterPro" id="IPR025559">
    <property type="entry name" value="Eis_dom"/>
</dbReference>
<dbReference type="InterPro" id="IPR036527">
    <property type="entry name" value="SCP2_sterol-bd_dom_sf"/>
</dbReference>
<dbReference type="AlphaFoldDB" id="A0A0M4T6G3"/>
<feature type="domain" description="N-acetyltransferase" evidence="1">
    <location>
        <begin position="5"/>
        <end position="150"/>
    </location>
</feature>
<proteinExistence type="predicted"/>
<dbReference type="Pfam" id="PF17668">
    <property type="entry name" value="Acetyltransf_17"/>
    <property type="match status" value="1"/>
</dbReference>
<sequence length="392" mass="43554">MTPLLEYKTLVDVEDVKHLGVIVGQAFIASASESESFLKSVGFENLRVICRDGKVAGGLATLPMGMWLEGQSVPMVGIAGVGIAPEYRGGGVAIALIQNMLQELYAKETPISVLYPATQQLYRKAGYEQAGNYCTWEISTQDIRLNKPPLSLQPIADLNCEILHQLYQQQAQLIHGYLDRHSSIWQRLTQSEEKETVYGYLIGKQDQPEGYIILSQHSQANETVIQIRDWVVLSHGASQTFWSFLANHRSTIKKVTWQSSIIDSLTLLLPEQNAKIKHQKRWMLRIVDVCKALQLRGYKLGVETELHLAVKDDLLTANNNKFILSVANGKGEVRQGGKGELQIDIQGLSSLYTGLFTPHTLKLAGKLDAPDTALLAATEIFTSSAPWMADFF</sequence>
<dbReference type="OrthoDB" id="3498897at2"/>
<dbReference type="PROSITE" id="PS51186">
    <property type="entry name" value="GNAT"/>
    <property type="match status" value="1"/>
</dbReference>
<dbReference type="Gene3D" id="3.30.1050.10">
    <property type="entry name" value="SCP2 sterol-binding domain"/>
    <property type="match status" value="1"/>
</dbReference>
<keyword evidence="3" id="KW-1185">Reference proteome</keyword>
<gene>
    <name evidence="2" type="ORF">ACX27_21050</name>
</gene>
<dbReference type="PANTHER" id="PTHR37817">
    <property type="entry name" value="N-ACETYLTRANSFERASE EIS"/>
    <property type="match status" value="1"/>
</dbReference>
<dbReference type="Proteomes" id="UP000062645">
    <property type="component" value="Chromosome"/>
</dbReference>
<reference evidence="3" key="1">
    <citation type="submission" date="2015-07" db="EMBL/GenBank/DDBJ databases">
        <title>Genome Of Nitrogen-Fixing Cyanobacterium Nostoc piscinale CENA21 From Solimoes/Amazon River Floodplain Sediments And Comparative Genomics To Uncover Biosynthetic Natural Products Potential.</title>
        <authorList>
            <person name="Leao T.F."/>
            <person name="Leao P.N."/>
            <person name="Guimaraes P.I."/>
            <person name="de Melo A.G.C."/>
            <person name="Ramos R.T.J."/>
            <person name="Silva A."/>
            <person name="Fiore M.F."/>
            <person name="Schneider M.P.C."/>
        </authorList>
    </citation>
    <scope>NUCLEOTIDE SEQUENCE [LARGE SCALE GENOMIC DNA]</scope>
    <source>
        <strain evidence="3">CENA21</strain>
    </source>
</reference>
<evidence type="ECO:0000259" key="1">
    <source>
        <dbReference type="PROSITE" id="PS51186"/>
    </source>
</evidence>
<accession>A0A0M4T6G3</accession>
<dbReference type="GO" id="GO:0034069">
    <property type="term" value="F:aminoglycoside N-acetyltransferase activity"/>
    <property type="evidence" value="ECO:0007669"/>
    <property type="project" value="TreeGrafter"/>
</dbReference>
<dbReference type="PANTHER" id="PTHR37817:SF1">
    <property type="entry name" value="N-ACETYLTRANSFERASE EIS"/>
    <property type="match status" value="1"/>
</dbReference>
<dbReference type="InterPro" id="IPR051554">
    <property type="entry name" value="Acetyltransferase_Eis"/>
</dbReference>
<dbReference type="STRING" id="224013.ACX27_21050"/>